<comment type="caution">
    <text evidence="1">The sequence shown here is derived from an EMBL/GenBank/DDBJ whole genome shotgun (WGS) entry which is preliminary data.</text>
</comment>
<dbReference type="GO" id="GO:0016779">
    <property type="term" value="F:nucleotidyltransferase activity"/>
    <property type="evidence" value="ECO:0007669"/>
    <property type="project" value="UniProtKB-KW"/>
</dbReference>
<sequence>MIAWSIEAAKQSGLFDKVVVSTDDQEIAMIATAFGADVPFMRPPTLADDHTPTVPVIAHGISEMADLGTCPEAVCCIYPCAPFLRSEDLVAGLALMNGSGSNFAYPVAEFAHPVQRALLRAKNGKMQFLSPEHEMTRTQDLPPTFHDAGQFYWGKTEAWTAQRKMHSEGAGLIVPHWRIVDIDTDDDWLRAELLFALLAEKGGD</sequence>
<keyword evidence="1" id="KW-0548">Nucleotidyltransferase</keyword>
<dbReference type="InterPro" id="IPR003329">
    <property type="entry name" value="Cytidylyl_trans"/>
</dbReference>
<dbReference type="SUPFAM" id="SSF53448">
    <property type="entry name" value="Nucleotide-diphospho-sugar transferases"/>
    <property type="match status" value="1"/>
</dbReference>
<accession>A0ABU1WST1</accession>
<evidence type="ECO:0000313" key="1">
    <source>
        <dbReference type="EMBL" id="MDR7152330.1"/>
    </source>
</evidence>
<dbReference type="InterPro" id="IPR050793">
    <property type="entry name" value="CMP-NeuNAc_synthase"/>
</dbReference>
<dbReference type="NCBIfam" id="TIGR03584">
    <property type="entry name" value="PseF"/>
    <property type="match status" value="1"/>
</dbReference>
<keyword evidence="2" id="KW-1185">Reference proteome</keyword>
<reference evidence="1 2" key="1">
    <citation type="submission" date="2023-07" db="EMBL/GenBank/DDBJ databases">
        <title>Sorghum-associated microbial communities from plants grown in Nebraska, USA.</title>
        <authorList>
            <person name="Schachtman D."/>
        </authorList>
    </citation>
    <scope>NUCLEOTIDE SEQUENCE [LARGE SCALE GENOMIC DNA]</scope>
    <source>
        <strain evidence="1 2">4249</strain>
    </source>
</reference>
<dbReference type="EMBL" id="JAVDWU010000011">
    <property type="protein sequence ID" value="MDR7152330.1"/>
    <property type="molecule type" value="Genomic_DNA"/>
</dbReference>
<dbReference type="Proteomes" id="UP001265700">
    <property type="component" value="Unassembled WGS sequence"/>
</dbReference>
<keyword evidence="1" id="KW-0808">Transferase</keyword>
<dbReference type="CDD" id="cd02513">
    <property type="entry name" value="CMP-NeuAc_Synthase"/>
    <property type="match status" value="1"/>
</dbReference>
<evidence type="ECO:0000313" key="2">
    <source>
        <dbReference type="Proteomes" id="UP001265700"/>
    </source>
</evidence>
<dbReference type="PANTHER" id="PTHR21485:SF6">
    <property type="entry name" value="N-ACYLNEURAMINATE CYTIDYLYLTRANSFERASE-RELATED"/>
    <property type="match status" value="1"/>
</dbReference>
<protein>
    <submittedName>
        <fullName evidence="1">Pseudaminic acid cytidylyltransferase</fullName>
    </submittedName>
</protein>
<dbReference type="Gene3D" id="3.90.550.10">
    <property type="entry name" value="Spore Coat Polysaccharide Biosynthesis Protein SpsA, Chain A"/>
    <property type="match status" value="1"/>
</dbReference>
<dbReference type="InterPro" id="IPR020039">
    <property type="entry name" value="PseF"/>
</dbReference>
<organism evidence="1 2">
    <name type="scientific">Hydrogenophaga palleronii</name>
    <dbReference type="NCBI Taxonomy" id="65655"/>
    <lineage>
        <taxon>Bacteria</taxon>
        <taxon>Pseudomonadati</taxon>
        <taxon>Pseudomonadota</taxon>
        <taxon>Betaproteobacteria</taxon>
        <taxon>Burkholderiales</taxon>
        <taxon>Comamonadaceae</taxon>
        <taxon>Hydrogenophaga</taxon>
    </lineage>
</organism>
<proteinExistence type="predicted"/>
<gene>
    <name evidence="1" type="ORF">J2W49_004306</name>
</gene>
<name>A0ABU1WST1_9BURK</name>
<dbReference type="Pfam" id="PF02348">
    <property type="entry name" value="CTP_transf_3"/>
    <property type="match status" value="1"/>
</dbReference>
<dbReference type="InterPro" id="IPR029044">
    <property type="entry name" value="Nucleotide-diphossugar_trans"/>
</dbReference>
<dbReference type="PANTHER" id="PTHR21485">
    <property type="entry name" value="HAD SUPERFAMILY MEMBERS CMAS AND KDSC"/>
    <property type="match status" value="1"/>
</dbReference>